<reference evidence="1 2" key="1">
    <citation type="submission" date="2020-08" db="EMBL/GenBank/DDBJ databases">
        <title>Aquariorum lacteus gen. nov., sp. nov., a new member of the family Comamonadaceae, isolated from freshwater aquarium.</title>
        <authorList>
            <person name="Chun S.-J."/>
        </authorList>
    </citation>
    <scope>NUCLEOTIDE SEQUENCE [LARGE SCALE GENOMIC DNA]</scope>
    <source>
        <strain evidence="1 2">SJAQ100</strain>
    </source>
</reference>
<gene>
    <name evidence="1" type="ORF">H4F90_04440</name>
</gene>
<name>A0A839HIC8_9BURK</name>
<dbReference type="RefSeq" id="WP_182661835.1">
    <property type="nucleotide sequence ID" value="NZ_JACIVI010000001.1"/>
</dbReference>
<comment type="caution">
    <text evidence="1">The sequence shown here is derived from an EMBL/GenBank/DDBJ whole genome shotgun (WGS) entry which is preliminary data.</text>
</comment>
<keyword evidence="2" id="KW-1185">Reference proteome</keyword>
<dbReference type="Proteomes" id="UP000586093">
    <property type="component" value="Unassembled WGS sequence"/>
</dbReference>
<evidence type="ECO:0000313" key="2">
    <source>
        <dbReference type="Proteomes" id="UP000586093"/>
    </source>
</evidence>
<dbReference type="EMBL" id="JACIVI010000001">
    <property type="protein sequence ID" value="MBB1161226.1"/>
    <property type="molecule type" value="Genomic_DNA"/>
</dbReference>
<organism evidence="1 2">
    <name type="scientific">Aquariibacter albus</name>
    <dbReference type="NCBI Taxonomy" id="2759899"/>
    <lineage>
        <taxon>Bacteria</taxon>
        <taxon>Pseudomonadati</taxon>
        <taxon>Pseudomonadota</taxon>
        <taxon>Betaproteobacteria</taxon>
        <taxon>Burkholderiales</taxon>
        <taxon>Sphaerotilaceae</taxon>
        <taxon>Aquariibacter</taxon>
    </lineage>
</organism>
<sequence>MYLDLMSTIRERLDLISKISGEGGGDFGRAETAAFHGRKIIEGIAFGCIVATDVGLKYIPREAKGQWNAETILGSLHKKALNTFPNPSVLRKATPEEHAEHNVSIAVDGVPERRISTNELVAMYKRMHRWLHELNPYVMADKVIFHANNGQSLWNDLAAIERFIERHFISLSGQGFFCTLRDGADNQTKVVPLSKVAELVQGAT</sequence>
<protein>
    <submittedName>
        <fullName evidence="1">Uncharacterized protein</fullName>
    </submittedName>
</protein>
<dbReference type="AlphaFoldDB" id="A0A839HIC8"/>
<evidence type="ECO:0000313" key="1">
    <source>
        <dbReference type="EMBL" id="MBB1161226.1"/>
    </source>
</evidence>
<accession>A0A839HIC8</accession>
<proteinExistence type="predicted"/>